<proteinExistence type="predicted"/>
<feature type="region of interest" description="Disordered" evidence="1">
    <location>
        <begin position="294"/>
        <end position="317"/>
    </location>
</feature>
<accession>A0A6N9H6D5</accession>
<reference evidence="2 3" key="1">
    <citation type="submission" date="2020-01" db="EMBL/GenBank/DDBJ databases">
        <authorList>
            <person name="Deng T."/>
        </authorList>
    </citation>
    <scope>NUCLEOTIDE SEQUENCE [LARGE SCALE GENOMIC DNA]</scope>
    <source>
        <strain evidence="2 3">5221</strain>
    </source>
</reference>
<name>A0A6N9H6D5_9MICO</name>
<organism evidence="2 3">
    <name type="scientific">Brevibacterium rongguiense</name>
    <dbReference type="NCBI Taxonomy" id="2695267"/>
    <lineage>
        <taxon>Bacteria</taxon>
        <taxon>Bacillati</taxon>
        <taxon>Actinomycetota</taxon>
        <taxon>Actinomycetes</taxon>
        <taxon>Micrococcales</taxon>
        <taxon>Brevibacteriaceae</taxon>
        <taxon>Brevibacterium</taxon>
    </lineage>
</organism>
<evidence type="ECO:0000313" key="2">
    <source>
        <dbReference type="EMBL" id="MYM19441.1"/>
    </source>
</evidence>
<evidence type="ECO:0000256" key="1">
    <source>
        <dbReference type="SAM" id="MobiDB-lite"/>
    </source>
</evidence>
<dbReference type="EMBL" id="WWEQ01000016">
    <property type="protein sequence ID" value="MYM19441.1"/>
    <property type="molecule type" value="Genomic_DNA"/>
</dbReference>
<protein>
    <recommendedName>
        <fullName evidence="4">TOMM leader peptide-binding protein</fullName>
    </recommendedName>
</protein>
<sequence>MYTIYRCVPLVWRSPGCVQFGADDPVLIDGLSPADADLLNLLRMGVSAAGLYDAAARCGVERTRAASLLALLDEAGVLVPVGPPALTSAQPGAEALAAHLHAAPARVAEALAARRVRVTGPLAEPLVAALLRAGLSAQAVGSAEEAAADPDALTVLTAVWAADLLGAGLLSEAGASHAHVVIGEGLARVEHPVVPGCTPCTGCRVGALSREDPGWLDAWRALRALRASAERADPALVALALALAAARLRSFLVAERLDPADVTIALDGSTTTAAPAFHPACDCRLPLAAPGAPAAHPAAREPLPAATGTNRAAERAG</sequence>
<evidence type="ECO:0000313" key="3">
    <source>
        <dbReference type="Proteomes" id="UP000469215"/>
    </source>
</evidence>
<gene>
    <name evidence="2" type="ORF">GSY69_05525</name>
</gene>
<dbReference type="RefSeq" id="WP_160952874.1">
    <property type="nucleotide sequence ID" value="NZ_WWEQ01000016.1"/>
</dbReference>
<dbReference type="AlphaFoldDB" id="A0A6N9H6D5"/>
<comment type="caution">
    <text evidence="2">The sequence shown here is derived from an EMBL/GenBank/DDBJ whole genome shotgun (WGS) entry which is preliminary data.</text>
</comment>
<dbReference type="Proteomes" id="UP000469215">
    <property type="component" value="Unassembled WGS sequence"/>
</dbReference>
<keyword evidence="3" id="KW-1185">Reference proteome</keyword>
<feature type="compositionally biased region" description="Low complexity" evidence="1">
    <location>
        <begin position="294"/>
        <end position="306"/>
    </location>
</feature>
<evidence type="ECO:0008006" key="4">
    <source>
        <dbReference type="Google" id="ProtNLM"/>
    </source>
</evidence>